<accession>A0A7I4Z559</accession>
<dbReference type="OrthoDB" id="10045365at2759"/>
<dbReference type="WBParaSite" id="HCON_00190190-00001">
    <property type="protein sequence ID" value="HCON_00190190-00001"/>
    <property type="gene ID" value="HCON_00190190"/>
</dbReference>
<dbReference type="InterPro" id="IPR001304">
    <property type="entry name" value="C-type_lectin-like"/>
</dbReference>
<dbReference type="SMART" id="SM00034">
    <property type="entry name" value="CLECT"/>
    <property type="match status" value="1"/>
</dbReference>
<dbReference type="InterPro" id="IPR056861">
    <property type="entry name" value="HMCN1-like_VWA"/>
</dbReference>
<keyword evidence="4" id="KW-0245">EGF-like domain</keyword>
<keyword evidence="4" id="KW-1015">Disulfide bond</keyword>
<dbReference type="PROSITE" id="PS50026">
    <property type="entry name" value="EGF_3"/>
    <property type="match status" value="2"/>
</dbReference>
<dbReference type="CDD" id="cd00055">
    <property type="entry name" value="EGF_Lam"/>
    <property type="match status" value="1"/>
</dbReference>
<organism evidence="9 10">
    <name type="scientific">Haemonchus contortus</name>
    <name type="common">Barber pole worm</name>
    <dbReference type="NCBI Taxonomy" id="6289"/>
    <lineage>
        <taxon>Eukaryota</taxon>
        <taxon>Metazoa</taxon>
        <taxon>Ecdysozoa</taxon>
        <taxon>Nematoda</taxon>
        <taxon>Chromadorea</taxon>
        <taxon>Rhabditida</taxon>
        <taxon>Rhabditina</taxon>
        <taxon>Rhabditomorpha</taxon>
        <taxon>Strongyloidea</taxon>
        <taxon>Trichostrongylidae</taxon>
        <taxon>Haemonchus</taxon>
    </lineage>
</organism>
<evidence type="ECO:0000259" key="7">
    <source>
        <dbReference type="PROSITE" id="PS50041"/>
    </source>
</evidence>
<dbReference type="InterPro" id="IPR016187">
    <property type="entry name" value="CTDL_fold"/>
</dbReference>
<evidence type="ECO:0000256" key="3">
    <source>
        <dbReference type="ARBA" id="ARBA00022729"/>
    </source>
</evidence>
<dbReference type="InterPro" id="IPR002049">
    <property type="entry name" value="LE_dom"/>
</dbReference>
<comment type="caution">
    <text evidence="4">Lacks conserved residue(s) required for the propagation of feature annotation.</text>
</comment>
<evidence type="ECO:0000259" key="6">
    <source>
        <dbReference type="PROSITE" id="PS50026"/>
    </source>
</evidence>
<dbReference type="CDD" id="cd00037">
    <property type="entry name" value="CLECT"/>
    <property type="match status" value="1"/>
</dbReference>
<dbReference type="InterPro" id="IPR000742">
    <property type="entry name" value="EGF"/>
</dbReference>
<sequence length="2123" mass="232647">VVALLASPVAMRSLLLLQLFLSIIAVQGNDWSEGLSKFLSRPAYEDLPNFYGSLSEPFHKRVKRAIYATLGFTGQCEPGWTGQYCENPVCSSAGSLPQSSVNYQLIDLLNLPSGCTGKYYVPIDGMTPVLTIEVNAAGRPYVNLTDSNGNVMTCDGSVNDGYTLCRYIGLVPGPYQLTVDNGGVPTSNCFVEITSYTGLSVVQRFTLSPQTDVAPFAESAIEGQPMYFVSHVNNLTMPGEVRSVTIRTDTSTVPVYRSLLTKRFSCAYEYYAGQFICDRRNRYVYHVDGLDAFGYAYRRSGTFSCLQPLPTTPIVSTAPPNTVNCANGGSPLYQGTVNATCFCPESFQGRECTMVNCMNGGTPLPGNLQCQCPPGFQGAMCETVSCAFNEGPYLTDLKTLIVVLRTTTSMSKYVSQIVNAITAEVESNAAYDYNVYNNYVLVTFANGKYDTMYYPENLFQTFLNDIMSAIYTTTIGGCDEATFDPIASVFIEPVNPKSAIYVFTDVIASDSDGWRKVAESNTRRKLPIFMNILPNDNCTVNQFSEGYRALRRASEFSGGLVQTPTLTSLEKIFQFTMKSTAYRMNAVLTDDLGQCDTKGYRVFFADTSTETIIIVGVGQDLVLSVTDPNWNQNSALLVYTMGTSYFWEITNVVPGEYLLSLSSQNVQQPCSYRVMAMSDYDLFLGTANVIDEDASDSEPVIGKSKHIVAQLNGLVNAVQDPYRLFAELTITTNLNNEQKMGEPMFYSNGKYRSGCGYHLYFGAANFCQFKDQQFYATVYADDNNGYTIQRTTTGYCSETETTPLPPTACQNGGVMDPNKNQTCICPPNYEGDHCEKAICQNGGTSLGPYCACVPGLGGTFCELFACTDVNTKPQISFDGQSMSFVLSARPTMQTAISSIAAGITDFVRDVQDSSANWIVSWNLVVVDSIGASMVYTGTNPNDFVASVKSVAANLSNYTTPGATNCSVAIESGLLLATYYSEPRSSVYLFSDSDGPDTDSFITLYSHATEYQISLNLIGVGNTICTTDPANNGQFPDYLQSLVSMTAGFVYMTSQVDKMLPFISSFYKSGMASRVYFDDCSKGVTYYVPIDSSTESFTLAVSGRNLTSVVVTLPDGTPGLNNILSVPLIDDPELNIQQFVQACDGYQWNYKDQYCLRFPLEKLSWLKANQFCHSLGGYMADVHNQAKDDYIKAQTNSAAAWIGLIRNNNEWVWDVPTGNSYQKLGDYTNWAPGVDPNNTSFNCVISDKDGYWVPTDCDQLNFPVCQKQRYGQGLTPGNNTNMVPAGLWKVQVQSSQGSCHAHVRAQSEIQVFYGFTLAPSGDYPELYANSLSDANYLVADAVGLLPFHYDVLPSLEGRLNYAILGYDYNMTMPLVMQDRWQCAYPQVSTKFACPQKGSVTDFFVKFSGIDQFGYTFDRYTNAICVPSGNNCKNGFPFNGQCYCNPGYEGPKCETPICLNYGIVKNGVCQCLNDYTGTFCELPVCTQKSGATFTDVGRTFVIMLETSYNMGGTIFQMKKNLKAALDSIQNDPTTSGWFSKFILYPFDSTANQDYWYPPVISDSSDAIVNAVNNITTMSCPGPDGCSPSCPRPIMGTLKKVLAMPEVVSPNSVVLVVTRSSPEDFPLINSMIQTLIDTKVQINFVLPAITSPCAEGWNTPEANAMFTATSYSDGNVFVMSPVDFAVNFLQKYLPSLYRSAGLENGGTMDCTYQEYLFQVEHSLYEFTIEYYHPITNPPVLITLTDPAGDYIPLPPNLIASDTNYLGIIQVNDTGAVRAGTYRLTMSGAGGSFCNMNIRGRGAIEIYPAYVRTSSDSYGGATNDNAHYAPVLDESNTIVVHADGLVNGTLSYVQVVAPAGGGLQHTSVLLPRDSSQCSFEYYAPVPFFCSYEQYIIIIYGIDSQGATFRRKYLTNCVSTRPPPTPPAPTCDLSAVTQDMLFILDSSQQNADSESVFKSVRDFAVKTQLPFRFSTDYAQVAAMTLADTAQGGFSYNAPENSFDNIQMLLMNLTYLGRPGQNVTSAMQLTINSYGSANQGYRSSARHLMVYVTYSNPTDEDPAGLLYSLRRQGLYQVAIVTVNSTPSDKLLSLVSERCMYQAANVDDLMSNGVNFVQGLSCAKTPLCGN</sequence>
<reference evidence="10" key="1">
    <citation type="submission" date="2020-12" db="UniProtKB">
        <authorList>
            <consortium name="WormBaseParasite"/>
        </authorList>
    </citation>
    <scope>IDENTIFICATION</scope>
    <source>
        <strain evidence="10">MHco3</strain>
    </source>
</reference>
<dbReference type="Pfam" id="PF25106">
    <property type="entry name" value="VWA_4"/>
    <property type="match status" value="1"/>
</dbReference>
<dbReference type="PANTHER" id="PTHR47324">
    <property type="entry name" value="PROTEIN IRG-7-RELATED"/>
    <property type="match status" value="1"/>
</dbReference>
<dbReference type="Pfam" id="PF00092">
    <property type="entry name" value="VWA"/>
    <property type="match status" value="1"/>
</dbReference>
<dbReference type="PROSITE" id="PS01186">
    <property type="entry name" value="EGF_2"/>
    <property type="match status" value="1"/>
</dbReference>
<name>A0A7I4Z559_HAECO</name>
<feature type="chain" id="PRO_5029770700" evidence="5">
    <location>
        <begin position="29"/>
        <end position="2123"/>
    </location>
</feature>
<evidence type="ECO:0000259" key="8">
    <source>
        <dbReference type="PROSITE" id="PS50234"/>
    </source>
</evidence>
<feature type="signal peptide" evidence="5">
    <location>
        <begin position="1"/>
        <end position="28"/>
    </location>
</feature>
<dbReference type="InterPro" id="IPR057085">
    <property type="entry name" value="Ig_Irg-7"/>
</dbReference>
<proteinExistence type="predicted"/>
<keyword evidence="3 5" id="KW-0732">Signal</keyword>
<feature type="disulfide bond" evidence="4">
    <location>
        <begin position="372"/>
        <end position="381"/>
    </location>
</feature>
<evidence type="ECO:0000256" key="2">
    <source>
        <dbReference type="ARBA" id="ARBA00022525"/>
    </source>
</evidence>
<keyword evidence="2" id="KW-0964">Secreted</keyword>
<feature type="disulfide bond" evidence="4">
    <location>
        <begin position="852"/>
        <end position="861"/>
    </location>
</feature>
<dbReference type="SUPFAM" id="SSF56436">
    <property type="entry name" value="C-type lectin-like"/>
    <property type="match status" value="1"/>
</dbReference>
<dbReference type="InterPro" id="IPR053295">
    <property type="entry name" value="Innate_immunity_reg"/>
</dbReference>
<protein>
    <submittedName>
        <fullName evidence="10">EGF-like domain-containing protein</fullName>
    </submittedName>
</protein>
<dbReference type="SUPFAM" id="SSF53300">
    <property type="entry name" value="vWA-like"/>
    <property type="match status" value="3"/>
</dbReference>
<dbReference type="InterPro" id="IPR006582">
    <property type="entry name" value="MD_domain"/>
</dbReference>
<dbReference type="PROSITE" id="PS00022">
    <property type="entry name" value="EGF_1"/>
    <property type="match status" value="3"/>
</dbReference>
<comment type="subcellular location">
    <subcellularLocation>
        <location evidence="1">Secreted</location>
    </subcellularLocation>
</comment>
<dbReference type="SMART" id="SM00181">
    <property type="entry name" value="EGF"/>
    <property type="match status" value="3"/>
</dbReference>
<evidence type="ECO:0000256" key="4">
    <source>
        <dbReference type="PROSITE-ProRule" id="PRU00076"/>
    </source>
</evidence>
<evidence type="ECO:0000256" key="1">
    <source>
        <dbReference type="ARBA" id="ARBA00004613"/>
    </source>
</evidence>
<evidence type="ECO:0000256" key="5">
    <source>
        <dbReference type="SAM" id="SignalP"/>
    </source>
</evidence>
<dbReference type="PROSITE" id="PS50234">
    <property type="entry name" value="VWFA"/>
    <property type="match status" value="1"/>
</dbReference>
<keyword evidence="9" id="KW-1185">Reference proteome</keyword>
<dbReference type="InterPro" id="IPR002035">
    <property type="entry name" value="VWF_A"/>
</dbReference>
<feature type="domain" description="EGF-like" evidence="6">
    <location>
        <begin position="830"/>
        <end position="862"/>
    </location>
</feature>
<dbReference type="InterPro" id="IPR036465">
    <property type="entry name" value="vWFA_dom_sf"/>
</dbReference>
<dbReference type="Pfam" id="PF23623">
    <property type="entry name" value="GBD_IRG7_N"/>
    <property type="match status" value="1"/>
</dbReference>
<dbReference type="Pfam" id="PF24415">
    <property type="entry name" value="Ig_Irg-7"/>
    <property type="match status" value="2"/>
</dbReference>
<dbReference type="Gene3D" id="3.10.100.10">
    <property type="entry name" value="Mannose-Binding Protein A, subunit A"/>
    <property type="match status" value="1"/>
</dbReference>
<evidence type="ECO:0000313" key="10">
    <source>
        <dbReference type="WBParaSite" id="HCON_00190190-00001"/>
    </source>
</evidence>
<dbReference type="PANTHER" id="PTHR47324:SF2">
    <property type="entry name" value="EGF-LIKE DOMAIN-CONTAINING PROTEIN-RELATED"/>
    <property type="match status" value="1"/>
</dbReference>
<dbReference type="Proteomes" id="UP000025227">
    <property type="component" value="Unplaced"/>
</dbReference>
<dbReference type="Pfam" id="PF00059">
    <property type="entry name" value="Lectin_C"/>
    <property type="match status" value="1"/>
</dbReference>
<feature type="domain" description="C-type lectin" evidence="7">
    <location>
        <begin position="1150"/>
        <end position="1265"/>
    </location>
</feature>
<evidence type="ECO:0000313" key="9">
    <source>
        <dbReference type="Proteomes" id="UP000025227"/>
    </source>
</evidence>
<dbReference type="Gene3D" id="3.40.50.410">
    <property type="entry name" value="von Willebrand factor, type A domain"/>
    <property type="match status" value="1"/>
</dbReference>
<dbReference type="Gene3D" id="2.10.25.10">
    <property type="entry name" value="Laminin"/>
    <property type="match status" value="3"/>
</dbReference>
<dbReference type="OMA" id="RSEYDLF"/>
<dbReference type="InterPro" id="IPR057086">
    <property type="entry name" value="GBD_Irg-7_N"/>
</dbReference>
<dbReference type="SMART" id="SM00327">
    <property type="entry name" value="VWA"/>
    <property type="match status" value="1"/>
</dbReference>
<dbReference type="SMART" id="SM00604">
    <property type="entry name" value="MD"/>
    <property type="match status" value="3"/>
</dbReference>
<dbReference type="InterPro" id="IPR016186">
    <property type="entry name" value="C-type_lectin-like/link_sf"/>
</dbReference>
<feature type="domain" description="EGF-like" evidence="6">
    <location>
        <begin position="348"/>
        <end position="382"/>
    </location>
</feature>
<dbReference type="CDD" id="cd00054">
    <property type="entry name" value="EGF_CA"/>
    <property type="match status" value="1"/>
</dbReference>
<dbReference type="PROSITE" id="PS50041">
    <property type="entry name" value="C_TYPE_LECTIN_2"/>
    <property type="match status" value="1"/>
</dbReference>
<feature type="domain" description="VWFA" evidence="8">
    <location>
        <begin position="1934"/>
        <end position="2113"/>
    </location>
</feature>